<protein>
    <recommendedName>
        <fullName evidence="3">LRRK2 ARM repeat domain-containing protein</fullName>
    </recommendedName>
</protein>
<evidence type="ECO:0000256" key="2">
    <source>
        <dbReference type="PROSITE-ProRule" id="PRU00259"/>
    </source>
</evidence>
<gene>
    <name evidence="4" type="ORF">EVOR1521_LOCUS4384</name>
</gene>
<evidence type="ECO:0000313" key="5">
    <source>
        <dbReference type="Proteomes" id="UP001178507"/>
    </source>
</evidence>
<accession>A0AA36HTI4</accession>
<dbReference type="InterPro" id="IPR016024">
    <property type="entry name" value="ARM-type_fold"/>
</dbReference>
<name>A0AA36HTI4_9DINO</name>
<dbReference type="InterPro" id="IPR011989">
    <property type="entry name" value="ARM-like"/>
</dbReference>
<evidence type="ECO:0000256" key="1">
    <source>
        <dbReference type="ARBA" id="ARBA00022737"/>
    </source>
</evidence>
<dbReference type="PANTHER" id="PTHR22895">
    <property type="entry name" value="ARMADILLO REPEAT-CONTAINING PROTEIN 6"/>
    <property type="match status" value="1"/>
</dbReference>
<dbReference type="Pfam" id="PF23744">
    <property type="entry name" value="ARM_LRRK2"/>
    <property type="match status" value="2"/>
</dbReference>
<proteinExistence type="predicted"/>
<dbReference type="PROSITE" id="PS50176">
    <property type="entry name" value="ARM_REPEAT"/>
    <property type="match status" value="1"/>
</dbReference>
<evidence type="ECO:0000313" key="4">
    <source>
        <dbReference type="EMBL" id="CAJ1374997.1"/>
    </source>
</evidence>
<feature type="domain" description="LRRK2 ARM repeat" evidence="3">
    <location>
        <begin position="87"/>
        <end position="245"/>
    </location>
</feature>
<dbReference type="Proteomes" id="UP001178507">
    <property type="component" value="Unassembled WGS sequence"/>
</dbReference>
<feature type="repeat" description="ARM" evidence="2">
    <location>
        <begin position="1239"/>
        <end position="1272"/>
    </location>
</feature>
<dbReference type="SUPFAM" id="SSF48371">
    <property type="entry name" value="ARM repeat"/>
    <property type="match status" value="4"/>
</dbReference>
<dbReference type="EMBL" id="CAUJNA010000291">
    <property type="protein sequence ID" value="CAJ1374997.1"/>
    <property type="molecule type" value="Genomic_DNA"/>
</dbReference>
<feature type="domain" description="LRRK2 ARM repeat" evidence="3">
    <location>
        <begin position="841"/>
        <end position="1014"/>
    </location>
</feature>
<dbReference type="Gene3D" id="1.25.10.10">
    <property type="entry name" value="Leucine-rich Repeat Variant"/>
    <property type="match status" value="5"/>
</dbReference>
<keyword evidence="5" id="KW-1185">Reference proteome</keyword>
<evidence type="ECO:0000259" key="3">
    <source>
        <dbReference type="Pfam" id="PF23744"/>
    </source>
</evidence>
<sequence length="1314" mass="139920">MAPASIRRVSVACPQLPPAPPVPTVVALALPPNDSLPQPESKNLRIILQTLRSQEALEVQRFGCQAIRDLAAAKSEDRLWLGKLGAVELVLQAMRSFQEDMQVQQAGCGALAALGFECEVNAQLVLEHGGAELVVRAMLGHLEAAVWGPGCGALRMLSALAQARETLARLKCVEVVLQVLREAPAAEQVQGAGCAVLGRLTACGSEDLALCATLGAERCAIGALKQFPESAEVQACAIALLGNLACGDCLVEGGAQLAVAALKRHLAAPEVQDCAIHALRNMCLRSHSALAEAAGAGAFRALAGTLGAAEGRRDDQVRLLSTSVLHLLCAQGYSGADFVAAGGLVSLLPVLEQFTSLSVQEQIAVILQSFGAASDDLAAVLQQGGLPGILRAMHRYPASLKIQVSGCFLTSRWASGNEAAQVAADGAVELVVLAMQNHAEVHLQQLACVLLQELADRVPESLEVITYFGGVEAVLRALQRHEEGELQEQGVKALCSIGRRSQQCRQKVVDYGQSQDPSKAPSSIPAFVVRDDGARGKEVLLWTIWGHSALEPGPVSAYLQDDESEEEAEEGEAAEVRGVPLLFHALAHPHGEAASTLHSATCSLLAHIATDGDEHQALVLEEGGLSAAIASAALHGADSEVQVECFDLLQNLLGRPLPSGPSSLVQSASARGAVDLIIRALRSFPEHPGVLRSGARLLRSLVLGGDLSDSERSLPQQVEERLSACEGFAEGLRAETLMQELRRYSADVATRSTALGVVELLMGSLDTFKEPELQEIILAAYRDLAANRRSRHRMTVRGTWKQIMTEVQARQDLPQLQVFGCDLVELQTRDCEHDNIEDVIVFGGVESLLKVFATHAQDVDVQIRSCVAAEKLARRSADIKDMLIKGHLIQLIVDIMGRHRGSDVLQQLACMVLLSLVDVGPESRQEMVDSGCLEAVCSALKEHDCWAVQCKALVLLAELAAAPEDTDARKLLASDGLRLVLKAMQVCVDSMEVQREGCSLLAAFGNDDASFFQAILNCDGLTAVVAGMRAHAAQNHVQQEATQLLRLIAEFSPEGKEDVISAGAIEAILDGMNENRKSDELALRGCVSLALLAKGNAAAVARIAKHKGAKHIVRAMLSNRTWAELQENALEALRAISADSEEVPGDVADNGGVQFVCQTLGDFKEYATIQEHGLAALANLAWDGAENQVQIGDLGGCEHAVEVMSLHKDNCKVQAFGCALLQSVACDSPEMRVRIGEMGGVEAIVEAMQANPKAANVQAFGASALQSLATQNVDNVRRCHKLKVVDIVANAMEAHPFSVKLREFGEMLTDTIEG</sequence>
<dbReference type="PANTHER" id="PTHR22895:SF0">
    <property type="entry name" value="ARMADILLO REPEAT-CONTAINING PROTEIN 6"/>
    <property type="match status" value="1"/>
</dbReference>
<reference evidence="4" key="1">
    <citation type="submission" date="2023-08" db="EMBL/GenBank/DDBJ databases">
        <authorList>
            <person name="Chen Y."/>
            <person name="Shah S."/>
            <person name="Dougan E. K."/>
            <person name="Thang M."/>
            <person name="Chan C."/>
        </authorList>
    </citation>
    <scope>NUCLEOTIDE SEQUENCE</scope>
</reference>
<organism evidence="4 5">
    <name type="scientific">Effrenium voratum</name>
    <dbReference type="NCBI Taxonomy" id="2562239"/>
    <lineage>
        <taxon>Eukaryota</taxon>
        <taxon>Sar</taxon>
        <taxon>Alveolata</taxon>
        <taxon>Dinophyceae</taxon>
        <taxon>Suessiales</taxon>
        <taxon>Symbiodiniaceae</taxon>
        <taxon>Effrenium</taxon>
    </lineage>
</organism>
<dbReference type="InterPro" id="IPR000225">
    <property type="entry name" value="Armadillo"/>
</dbReference>
<comment type="caution">
    <text evidence="4">The sequence shown here is derived from an EMBL/GenBank/DDBJ whole genome shotgun (WGS) entry which is preliminary data.</text>
</comment>
<dbReference type="SMART" id="SM00185">
    <property type="entry name" value="ARM"/>
    <property type="match status" value="15"/>
</dbReference>
<dbReference type="InterPro" id="IPR056597">
    <property type="entry name" value="ARM_LRRK2"/>
</dbReference>
<keyword evidence="1" id="KW-0677">Repeat</keyword>